<dbReference type="AlphaFoldDB" id="A0A6L2PEL8"/>
<comment type="caution">
    <text evidence="2">The sequence shown here is derived from an EMBL/GenBank/DDBJ whole genome shotgun (WGS) entry which is preliminary data.</text>
</comment>
<dbReference type="EMBL" id="BLKM01000273">
    <property type="protein sequence ID" value="GFG30989.1"/>
    <property type="molecule type" value="Genomic_DNA"/>
</dbReference>
<name>A0A6L2PEL8_COPFO</name>
<evidence type="ECO:0000313" key="3">
    <source>
        <dbReference type="Proteomes" id="UP000502823"/>
    </source>
</evidence>
<evidence type="ECO:0000256" key="1">
    <source>
        <dbReference type="SAM" id="MobiDB-lite"/>
    </source>
</evidence>
<keyword evidence="3" id="KW-1185">Reference proteome</keyword>
<protein>
    <submittedName>
        <fullName evidence="2">Uncharacterized protein</fullName>
    </submittedName>
</protein>
<dbReference type="GO" id="GO:0071209">
    <property type="term" value="F:U7 snRNA binding"/>
    <property type="evidence" value="ECO:0007669"/>
    <property type="project" value="InterPro"/>
</dbReference>
<evidence type="ECO:0000313" key="2">
    <source>
        <dbReference type="EMBL" id="GFG30989.1"/>
    </source>
</evidence>
<feature type="region of interest" description="Disordered" evidence="1">
    <location>
        <begin position="65"/>
        <end position="105"/>
    </location>
</feature>
<dbReference type="PANTHER" id="PTHR21415">
    <property type="entry name" value="U7 SNRNA-ASSOCIATED SM-LIKE PROTEIN LSM11"/>
    <property type="match status" value="1"/>
</dbReference>
<accession>A0A6L2PEL8</accession>
<organism evidence="2 3">
    <name type="scientific">Coptotermes formosanus</name>
    <name type="common">Formosan subterranean termite</name>
    <dbReference type="NCBI Taxonomy" id="36987"/>
    <lineage>
        <taxon>Eukaryota</taxon>
        <taxon>Metazoa</taxon>
        <taxon>Ecdysozoa</taxon>
        <taxon>Arthropoda</taxon>
        <taxon>Hexapoda</taxon>
        <taxon>Insecta</taxon>
        <taxon>Pterygota</taxon>
        <taxon>Neoptera</taxon>
        <taxon>Polyneoptera</taxon>
        <taxon>Dictyoptera</taxon>
        <taxon>Blattodea</taxon>
        <taxon>Blattoidea</taxon>
        <taxon>Termitoidae</taxon>
        <taxon>Rhinotermitidae</taxon>
        <taxon>Coptotermes</taxon>
    </lineage>
</organism>
<dbReference type="InParanoid" id="A0A6L2PEL8"/>
<dbReference type="GO" id="GO:0005683">
    <property type="term" value="C:U7 snRNP"/>
    <property type="evidence" value="ECO:0007669"/>
    <property type="project" value="TreeGrafter"/>
</dbReference>
<dbReference type="Proteomes" id="UP000502823">
    <property type="component" value="Unassembled WGS sequence"/>
</dbReference>
<reference evidence="3" key="1">
    <citation type="submission" date="2020-01" db="EMBL/GenBank/DDBJ databases">
        <title>Draft genome sequence of the Termite Coptotermes fromosanus.</title>
        <authorList>
            <person name="Itakura S."/>
            <person name="Yosikawa Y."/>
            <person name="Umezawa K."/>
        </authorList>
    </citation>
    <scope>NUCLEOTIDE SEQUENCE [LARGE SCALE GENOMIC DNA]</scope>
</reference>
<dbReference type="GO" id="GO:0006398">
    <property type="term" value="P:mRNA 3'-end processing by stem-loop binding and cleavage"/>
    <property type="evidence" value="ECO:0007669"/>
    <property type="project" value="TreeGrafter"/>
</dbReference>
<feature type="non-terminal residue" evidence="2">
    <location>
        <position position="136"/>
    </location>
</feature>
<sequence>MATESEEEVEVLDVVSPKFEDEVEVLDFMSPKFNPLKALYSKNVRLPIPNAPVLDNIHKYRSALNRPAKKQSAQVAKDSEPGPSSEQPKRRFLPHQQPIRNPQPARVMRNVLTRMKDITGPLSVLYSCMERRVRIK</sequence>
<proteinExistence type="predicted"/>
<gene>
    <name evidence="2" type="ORF">Cfor_07976</name>
</gene>
<dbReference type="PANTHER" id="PTHR21415:SF1">
    <property type="entry name" value="U7 SNRNA-ASSOCIATED SM-LIKE PROTEIN LSM11"/>
    <property type="match status" value="1"/>
</dbReference>
<dbReference type="InterPro" id="IPR039267">
    <property type="entry name" value="Lsm11"/>
</dbReference>
<dbReference type="OrthoDB" id="10002367at2759"/>